<organism evidence="5 6">
    <name type="scientific">Bacillus chungangensis</name>
    <dbReference type="NCBI Taxonomy" id="587633"/>
    <lineage>
        <taxon>Bacteria</taxon>
        <taxon>Bacillati</taxon>
        <taxon>Bacillota</taxon>
        <taxon>Bacilli</taxon>
        <taxon>Bacillales</taxon>
        <taxon>Bacillaceae</taxon>
        <taxon>Bacillus</taxon>
    </lineage>
</organism>
<comment type="caution">
    <text evidence="5">The sequence shown here is derived from an EMBL/GenBank/DDBJ whole genome shotgun (WGS) entry which is preliminary data.</text>
</comment>
<dbReference type="InterPro" id="IPR009057">
    <property type="entry name" value="Homeodomain-like_sf"/>
</dbReference>
<keyword evidence="6" id="KW-1185">Reference proteome</keyword>
<evidence type="ECO:0000313" key="5">
    <source>
        <dbReference type="EMBL" id="MDQ0174983.1"/>
    </source>
</evidence>
<keyword evidence="2 3" id="KW-0238">DNA-binding</keyword>
<feature type="DNA-binding region" description="H-T-H motif" evidence="3">
    <location>
        <begin position="31"/>
        <end position="50"/>
    </location>
</feature>
<dbReference type="EMBL" id="JAUSTT010000003">
    <property type="protein sequence ID" value="MDQ0174983.1"/>
    <property type="molecule type" value="Genomic_DNA"/>
</dbReference>
<dbReference type="RefSeq" id="WP_307226900.1">
    <property type="nucleotide sequence ID" value="NZ_JAUSTT010000003.1"/>
</dbReference>
<gene>
    <name evidence="5" type="ORF">J2S08_000817</name>
</gene>
<evidence type="ECO:0000256" key="3">
    <source>
        <dbReference type="PROSITE-ProRule" id="PRU00335"/>
    </source>
</evidence>
<proteinExistence type="predicted"/>
<reference evidence="5 6" key="1">
    <citation type="submission" date="2023-07" db="EMBL/GenBank/DDBJ databases">
        <title>Genomic Encyclopedia of Type Strains, Phase IV (KMG-IV): sequencing the most valuable type-strain genomes for metagenomic binning, comparative biology and taxonomic classification.</title>
        <authorList>
            <person name="Goeker M."/>
        </authorList>
    </citation>
    <scope>NUCLEOTIDE SEQUENCE [LARGE SCALE GENOMIC DNA]</scope>
    <source>
        <strain evidence="5 6">DSM 23837</strain>
    </source>
</reference>
<dbReference type="PROSITE" id="PS50977">
    <property type="entry name" value="HTH_TETR_2"/>
    <property type="match status" value="1"/>
</dbReference>
<feature type="domain" description="HTH tetR-type" evidence="4">
    <location>
        <begin position="6"/>
        <end position="68"/>
    </location>
</feature>
<dbReference type="Gene3D" id="1.10.357.10">
    <property type="entry name" value="Tetracycline Repressor, domain 2"/>
    <property type="match status" value="1"/>
</dbReference>
<dbReference type="PANTHER" id="PTHR43479:SF16">
    <property type="entry name" value="HTH TETR-TYPE DOMAIN-CONTAINING PROTEIN"/>
    <property type="match status" value="1"/>
</dbReference>
<accession>A0ABT9WNX9</accession>
<keyword evidence="1" id="KW-0678">Repressor</keyword>
<evidence type="ECO:0000313" key="6">
    <source>
        <dbReference type="Proteomes" id="UP001223586"/>
    </source>
</evidence>
<dbReference type="Proteomes" id="UP001223586">
    <property type="component" value="Unassembled WGS sequence"/>
</dbReference>
<dbReference type="PANTHER" id="PTHR43479">
    <property type="entry name" value="ACREF/ENVCD OPERON REPRESSOR-RELATED"/>
    <property type="match status" value="1"/>
</dbReference>
<evidence type="ECO:0000259" key="4">
    <source>
        <dbReference type="PROSITE" id="PS50977"/>
    </source>
</evidence>
<dbReference type="SUPFAM" id="SSF46689">
    <property type="entry name" value="Homeodomain-like"/>
    <property type="match status" value="1"/>
</dbReference>
<dbReference type="InterPro" id="IPR001647">
    <property type="entry name" value="HTH_TetR"/>
</dbReference>
<dbReference type="InterPro" id="IPR050624">
    <property type="entry name" value="HTH-type_Tx_Regulator"/>
</dbReference>
<evidence type="ECO:0000256" key="1">
    <source>
        <dbReference type="ARBA" id="ARBA00022491"/>
    </source>
</evidence>
<protein>
    <submittedName>
        <fullName evidence="5">AcrR family transcriptional regulator</fullName>
    </submittedName>
</protein>
<evidence type="ECO:0000256" key="2">
    <source>
        <dbReference type="ARBA" id="ARBA00023125"/>
    </source>
</evidence>
<name>A0ABT9WNX9_9BACI</name>
<sequence>MDRRKQRSMQIIWNSFFDLMTKENNYFSKITVNQICDKAMIHRSTIYKHFDDKFSLLEYGLHQLYESYIEISLKKRVLEPFKWAHVFFENSQAQQLALAQKKDELFFDFMKNFSIQMMKKDASKLIKYDKNVNIPEDLLVDFLVSSIFTLSESHDKKKDTVSLEQMDFYFKELVISKMIK</sequence>